<feature type="region of interest" description="Disordered" evidence="1">
    <location>
        <begin position="1"/>
        <end position="39"/>
    </location>
</feature>
<keyword evidence="2" id="KW-0812">Transmembrane</keyword>
<reference evidence="3" key="2">
    <citation type="submission" date="2021-04" db="EMBL/GenBank/DDBJ databases">
        <authorList>
            <person name="Podell S."/>
        </authorList>
    </citation>
    <scope>NUCLEOTIDE SEQUENCE</scope>
    <source>
        <strain evidence="3">Hildebrandi</strain>
    </source>
</reference>
<dbReference type="OrthoDB" id="5116585at2759"/>
<dbReference type="EMBL" id="JAGRRH010000007">
    <property type="protein sequence ID" value="KAG7365881.1"/>
    <property type="molecule type" value="Genomic_DNA"/>
</dbReference>
<gene>
    <name evidence="3" type="ORF">IV203_028551</name>
</gene>
<keyword evidence="4" id="KW-1185">Reference proteome</keyword>
<protein>
    <submittedName>
        <fullName evidence="3">Uncharacterized protein</fullName>
    </submittedName>
</protein>
<evidence type="ECO:0000313" key="4">
    <source>
        <dbReference type="Proteomes" id="UP000693970"/>
    </source>
</evidence>
<dbReference type="AlphaFoldDB" id="A0A9K3LST4"/>
<evidence type="ECO:0000256" key="1">
    <source>
        <dbReference type="SAM" id="MobiDB-lite"/>
    </source>
</evidence>
<comment type="caution">
    <text evidence="3">The sequence shown here is derived from an EMBL/GenBank/DDBJ whole genome shotgun (WGS) entry which is preliminary data.</text>
</comment>
<sequence>MIEKKENDQDATASIKSVGEDTERHSDIEQMSKVDSPNRAKVPNEKKIWIIVASVLAVVALGVGLGVGLTRPNSKTIAVRPSKEQTSVSIQHFIDNTCENDSDCEVMNVGNCCGYYPKCLRKTSTPDPSHGCNAGESAICGFPPVERCTCNLDQLGGRCEAAS</sequence>
<evidence type="ECO:0000256" key="2">
    <source>
        <dbReference type="SAM" id="Phobius"/>
    </source>
</evidence>
<keyword evidence="2" id="KW-0472">Membrane</keyword>
<organism evidence="3 4">
    <name type="scientific">Nitzschia inconspicua</name>
    <dbReference type="NCBI Taxonomy" id="303405"/>
    <lineage>
        <taxon>Eukaryota</taxon>
        <taxon>Sar</taxon>
        <taxon>Stramenopiles</taxon>
        <taxon>Ochrophyta</taxon>
        <taxon>Bacillariophyta</taxon>
        <taxon>Bacillariophyceae</taxon>
        <taxon>Bacillariophycidae</taxon>
        <taxon>Bacillariales</taxon>
        <taxon>Bacillariaceae</taxon>
        <taxon>Nitzschia</taxon>
    </lineage>
</organism>
<proteinExistence type="predicted"/>
<feature type="compositionally biased region" description="Basic and acidic residues" evidence="1">
    <location>
        <begin position="18"/>
        <end position="39"/>
    </location>
</feature>
<name>A0A9K3LST4_9STRA</name>
<dbReference type="Proteomes" id="UP000693970">
    <property type="component" value="Unassembled WGS sequence"/>
</dbReference>
<evidence type="ECO:0000313" key="3">
    <source>
        <dbReference type="EMBL" id="KAG7365881.1"/>
    </source>
</evidence>
<keyword evidence="2" id="KW-1133">Transmembrane helix</keyword>
<reference evidence="3" key="1">
    <citation type="journal article" date="2021" name="Sci. Rep.">
        <title>Diploid genomic architecture of Nitzschia inconspicua, an elite biomass production diatom.</title>
        <authorList>
            <person name="Oliver A."/>
            <person name="Podell S."/>
            <person name="Pinowska A."/>
            <person name="Traller J.C."/>
            <person name="Smith S.R."/>
            <person name="McClure R."/>
            <person name="Beliaev A."/>
            <person name="Bohutskyi P."/>
            <person name="Hill E.A."/>
            <person name="Rabines A."/>
            <person name="Zheng H."/>
            <person name="Allen L.Z."/>
            <person name="Kuo A."/>
            <person name="Grigoriev I.V."/>
            <person name="Allen A.E."/>
            <person name="Hazlebeck D."/>
            <person name="Allen E.E."/>
        </authorList>
    </citation>
    <scope>NUCLEOTIDE SEQUENCE</scope>
    <source>
        <strain evidence="3">Hildebrandi</strain>
    </source>
</reference>
<feature type="transmembrane region" description="Helical" evidence="2">
    <location>
        <begin position="48"/>
        <end position="70"/>
    </location>
</feature>
<accession>A0A9K3LST4</accession>